<proteinExistence type="predicted"/>
<dbReference type="PROSITE" id="PS00420">
    <property type="entry name" value="SRCR_1"/>
    <property type="match status" value="4"/>
</dbReference>
<comment type="subcellular location">
    <subcellularLocation>
        <location evidence="1">Secreted</location>
    </subcellularLocation>
</comment>
<dbReference type="FunFam" id="3.10.250.10:FF:000006">
    <property type="entry name" value="neurotrypsin isoform X2"/>
    <property type="match status" value="2"/>
</dbReference>
<comment type="caution">
    <text evidence="9">The sequence shown here is derived from an EMBL/GenBank/DDBJ whole genome shotgun (WGS) entry which is preliminary data.</text>
</comment>
<keyword evidence="4" id="KW-0677">Repeat</keyword>
<dbReference type="AlphaFoldDB" id="A0A7K4KDI6"/>
<evidence type="ECO:0000256" key="3">
    <source>
        <dbReference type="ARBA" id="ARBA00022729"/>
    </source>
</evidence>
<keyword evidence="3" id="KW-0732">Signal</keyword>
<dbReference type="GO" id="GO:0016020">
    <property type="term" value="C:membrane"/>
    <property type="evidence" value="ECO:0007669"/>
    <property type="project" value="InterPro"/>
</dbReference>
<evidence type="ECO:0000256" key="6">
    <source>
        <dbReference type="ARBA" id="ARBA00023180"/>
    </source>
</evidence>
<keyword evidence="2" id="KW-0964">Secreted</keyword>
<dbReference type="SUPFAM" id="SSF56487">
    <property type="entry name" value="SRCR-like"/>
    <property type="match status" value="5"/>
</dbReference>
<dbReference type="PRINTS" id="PR00258">
    <property type="entry name" value="SPERACTRCPTR"/>
</dbReference>
<feature type="disulfide bond" evidence="7">
    <location>
        <begin position="387"/>
        <end position="451"/>
    </location>
</feature>
<feature type="domain" description="SRCR" evidence="8">
    <location>
        <begin position="149"/>
        <end position="249"/>
    </location>
</feature>
<dbReference type="InterPro" id="IPR001190">
    <property type="entry name" value="SRCR"/>
</dbReference>
<organism evidence="9 10">
    <name type="scientific">Crypturellus soui</name>
    <dbReference type="NCBI Taxonomy" id="458187"/>
    <lineage>
        <taxon>Eukaryota</taxon>
        <taxon>Metazoa</taxon>
        <taxon>Chordata</taxon>
        <taxon>Craniata</taxon>
        <taxon>Vertebrata</taxon>
        <taxon>Euteleostomi</taxon>
        <taxon>Archelosauria</taxon>
        <taxon>Archosauria</taxon>
        <taxon>Dinosauria</taxon>
        <taxon>Saurischia</taxon>
        <taxon>Theropoda</taxon>
        <taxon>Coelurosauria</taxon>
        <taxon>Aves</taxon>
        <taxon>Palaeognathae</taxon>
        <taxon>Tinamiformes</taxon>
        <taxon>Tinamidae</taxon>
        <taxon>Crypturellus</taxon>
    </lineage>
</organism>
<keyword evidence="6" id="KW-0325">Glycoprotein</keyword>
<sequence>ACGGYESSVEQCRHNGWGRHNCVHGEDASVICAGVQLRLANGRGECEGRVEVFDGRVWGTVCDDAWGMSDAHVVCRQLGCGRATAALGNARFGPGSGPILLDNVACGGYESSMEQCRHNGWGRHNCIHGEDASVICAGRWRLCMPGVQLRVADGRNECEGRVEVFDGHVWGTVCDDAWDMSDAHVVCRQLGCGEATAALGNARFGPGSGPILLDNVACGSYESSVEQCRHNGWGRHNCNHGEDASVICAGGWAIGPQLRLAGGPDRCQGRVEVLHGGAWGTVCDDSWDAADGDVVCGQLGCGRAAAAPGWAHFGPGAGDILLDEVRCRGDEAALWQCLHSGWAVSDCQHHEDAAVVCTELSLRLVNGQHHCEGRVEIYYQGSWGTVCDDSWDLTDAQVICSQLGCGQAVSAPGNANFSQGSGRILLDDVHCRGTEAHLWECPSRGWLVHNCVHVEDASAVCSGAS</sequence>
<evidence type="ECO:0000313" key="9">
    <source>
        <dbReference type="EMBL" id="NWI14417.1"/>
    </source>
</evidence>
<accession>A0A7K4KDI6</accession>
<feature type="non-terminal residue" evidence="9">
    <location>
        <position position="1"/>
    </location>
</feature>
<feature type="disulfide bond" evidence="7">
    <location>
        <begin position="2"/>
        <end position="12"/>
    </location>
</feature>
<keyword evidence="10" id="KW-1185">Reference proteome</keyword>
<feature type="disulfide bond" evidence="7">
    <location>
        <begin position="62"/>
        <end position="126"/>
    </location>
</feature>
<dbReference type="SMART" id="SM00202">
    <property type="entry name" value="SR"/>
    <property type="match status" value="4"/>
</dbReference>
<feature type="domain" description="SRCR" evidence="8">
    <location>
        <begin position="362"/>
        <end position="462"/>
    </location>
</feature>
<feature type="disulfide bond" evidence="7">
    <location>
        <begin position="174"/>
        <end position="238"/>
    </location>
</feature>
<dbReference type="FunFam" id="3.10.250.10:FF:000003">
    <property type="entry name" value="Deleted in malignant brain tumors 1"/>
    <property type="match status" value="1"/>
</dbReference>
<feature type="disulfide bond" evidence="7">
    <location>
        <begin position="283"/>
        <end position="347"/>
    </location>
</feature>
<feature type="disulfide bond" evidence="7">
    <location>
        <begin position="75"/>
        <end position="136"/>
    </location>
</feature>
<evidence type="ECO:0000256" key="7">
    <source>
        <dbReference type="PROSITE-ProRule" id="PRU00196"/>
    </source>
</evidence>
<dbReference type="PANTHER" id="PTHR19331">
    <property type="entry name" value="SCAVENGER RECEPTOR DOMAIN-CONTAINING"/>
    <property type="match status" value="1"/>
</dbReference>
<name>A0A7K4KDI6_9AVES</name>
<feature type="non-terminal residue" evidence="9">
    <location>
        <position position="465"/>
    </location>
</feature>
<feature type="domain" description="SRCR" evidence="8">
    <location>
        <begin position="258"/>
        <end position="358"/>
    </location>
</feature>
<gene>
    <name evidence="9" type="primary">Dmbt1_6</name>
    <name evidence="9" type="ORF">CRYSOU_R11846</name>
</gene>
<evidence type="ECO:0000313" key="10">
    <source>
        <dbReference type="Proteomes" id="UP000545332"/>
    </source>
</evidence>
<dbReference type="InterPro" id="IPR036772">
    <property type="entry name" value="SRCR-like_dom_sf"/>
</dbReference>
<dbReference type="PANTHER" id="PTHR19331:SF22">
    <property type="entry name" value="DELETED IN MALIGNANT BRAIN TUMORS 1 PROTEIN"/>
    <property type="match status" value="1"/>
</dbReference>
<evidence type="ECO:0000256" key="2">
    <source>
        <dbReference type="ARBA" id="ARBA00022525"/>
    </source>
</evidence>
<dbReference type="FunFam" id="3.10.250.10:FF:000002">
    <property type="entry name" value="Scavenger receptor cysteine-rich type 1 protein M130"/>
    <property type="match status" value="1"/>
</dbReference>
<feature type="domain" description="SRCR" evidence="8">
    <location>
        <begin position="37"/>
        <end position="137"/>
    </location>
</feature>
<evidence type="ECO:0000256" key="5">
    <source>
        <dbReference type="ARBA" id="ARBA00023157"/>
    </source>
</evidence>
<keyword evidence="5 7" id="KW-1015">Disulfide bond</keyword>
<comment type="caution">
    <text evidence="7">Lacks conserved residue(s) required for the propagation of feature annotation.</text>
</comment>
<feature type="disulfide bond" evidence="7">
    <location>
        <begin position="187"/>
        <end position="248"/>
    </location>
</feature>
<dbReference type="Proteomes" id="UP000545332">
    <property type="component" value="Unassembled WGS sequence"/>
</dbReference>
<protein>
    <submittedName>
        <fullName evidence="9">DMBT1 protein</fullName>
    </submittedName>
</protein>
<dbReference type="Pfam" id="PF00530">
    <property type="entry name" value="SRCR"/>
    <property type="match status" value="4"/>
</dbReference>
<reference evidence="9 10" key="1">
    <citation type="submission" date="2019-09" db="EMBL/GenBank/DDBJ databases">
        <title>Bird 10,000 Genomes (B10K) Project - Family phase.</title>
        <authorList>
            <person name="Zhang G."/>
        </authorList>
    </citation>
    <scope>NUCLEOTIDE SEQUENCE [LARGE SCALE GENOMIC DNA]</scope>
    <source>
        <strain evidence="9">B10K-MSB-42743</strain>
        <tissue evidence="9">Heart</tissue>
    </source>
</reference>
<dbReference type="OrthoDB" id="536948at2759"/>
<feature type="disulfide bond" evidence="7">
    <location>
        <begin position="431"/>
        <end position="441"/>
    </location>
</feature>
<dbReference type="EMBL" id="VWPX01009703">
    <property type="protein sequence ID" value="NWI14417.1"/>
    <property type="molecule type" value="Genomic_DNA"/>
</dbReference>
<evidence type="ECO:0000256" key="4">
    <source>
        <dbReference type="ARBA" id="ARBA00022737"/>
    </source>
</evidence>
<evidence type="ECO:0000256" key="1">
    <source>
        <dbReference type="ARBA" id="ARBA00004613"/>
    </source>
</evidence>
<feature type="disulfide bond" evidence="7">
    <location>
        <begin position="296"/>
        <end position="357"/>
    </location>
</feature>
<dbReference type="PROSITE" id="PS50287">
    <property type="entry name" value="SRCR_2"/>
    <property type="match status" value="5"/>
</dbReference>
<feature type="disulfide bond" evidence="7">
    <location>
        <begin position="400"/>
        <end position="461"/>
    </location>
</feature>
<feature type="disulfide bond" evidence="7">
    <location>
        <begin position="327"/>
        <end position="337"/>
    </location>
</feature>
<feature type="disulfide bond" evidence="7">
    <location>
        <begin position="106"/>
        <end position="116"/>
    </location>
</feature>
<feature type="disulfide bond" evidence="7">
    <location>
        <begin position="218"/>
        <end position="228"/>
    </location>
</feature>
<feature type="domain" description="SRCR" evidence="8">
    <location>
        <begin position="1"/>
        <end position="33"/>
    </location>
</feature>
<evidence type="ECO:0000259" key="8">
    <source>
        <dbReference type="PROSITE" id="PS50287"/>
    </source>
</evidence>
<dbReference type="Gene3D" id="3.10.250.10">
    <property type="entry name" value="SRCR-like domain"/>
    <property type="match status" value="5"/>
</dbReference>